<dbReference type="Proteomes" id="UP001189122">
    <property type="component" value="Unassembled WGS sequence"/>
</dbReference>
<gene>
    <name evidence="2" type="ORF">SI7747_07009082</name>
</gene>
<dbReference type="EMBL" id="CACRZD030000007">
    <property type="protein sequence ID" value="CAA6662697.1"/>
    <property type="molecule type" value="Genomic_DNA"/>
</dbReference>
<name>A0A7I8IXV8_SPIIN</name>
<reference evidence="2 3" key="1">
    <citation type="submission" date="2019-12" db="EMBL/GenBank/DDBJ databases">
        <authorList>
            <person name="Scholz U."/>
            <person name="Mascher M."/>
            <person name="Fiebig A."/>
        </authorList>
    </citation>
    <scope>NUCLEOTIDE SEQUENCE</scope>
</reference>
<keyword evidence="3" id="KW-1185">Reference proteome</keyword>
<keyword evidence="1" id="KW-0472">Membrane</keyword>
<dbReference type="AlphaFoldDB" id="A0A7I8IXV8"/>
<dbReference type="PANTHER" id="PTHR35278">
    <property type="entry name" value="TRANSMEMBRANE PROTEIN-RELATED"/>
    <property type="match status" value="1"/>
</dbReference>
<dbReference type="EMBL" id="LR743594">
    <property type="protein sequence ID" value="CAA2623137.1"/>
    <property type="molecule type" value="Genomic_DNA"/>
</dbReference>
<evidence type="ECO:0000313" key="2">
    <source>
        <dbReference type="EMBL" id="CAA2623137.1"/>
    </source>
</evidence>
<feature type="transmembrane region" description="Helical" evidence="1">
    <location>
        <begin position="57"/>
        <end position="75"/>
    </location>
</feature>
<keyword evidence="1" id="KW-0812">Transmembrane</keyword>
<proteinExistence type="predicted"/>
<keyword evidence="1" id="KW-1133">Transmembrane helix</keyword>
<accession>A0A7I8IXV8</accession>
<evidence type="ECO:0000256" key="1">
    <source>
        <dbReference type="SAM" id="Phobius"/>
    </source>
</evidence>
<sequence>MGTAISRAASGIGTVLGNTFLAPLKTILSASCEGVCSGTWDVICFIEHLCISDMLKLLMVLLIAYLTLFFIYLLFKVGIVQCIGKNLCKMSWAACETYWSALGGITCFLWHKLKDTKRSTTAAAAAAFTTSKTDTAPARTATCGTQGL</sequence>
<dbReference type="PANTHER" id="PTHR35278:SF4">
    <property type="entry name" value="TRANSMEMBRANE PROTEIN"/>
    <property type="match status" value="1"/>
</dbReference>
<protein>
    <submittedName>
        <fullName evidence="2">Uncharacterized protein</fullName>
    </submittedName>
</protein>
<organism evidence="2">
    <name type="scientific">Spirodela intermedia</name>
    <name type="common">Intermediate duckweed</name>
    <dbReference type="NCBI Taxonomy" id="51605"/>
    <lineage>
        <taxon>Eukaryota</taxon>
        <taxon>Viridiplantae</taxon>
        <taxon>Streptophyta</taxon>
        <taxon>Embryophyta</taxon>
        <taxon>Tracheophyta</taxon>
        <taxon>Spermatophyta</taxon>
        <taxon>Magnoliopsida</taxon>
        <taxon>Liliopsida</taxon>
        <taxon>Araceae</taxon>
        <taxon>Lemnoideae</taxon>
        <taxon>Spirodela</taxon>
    </lineage>
</organism>
<evidence type="ECO:0000313" key="3">
    <source>
        <dbReference type="Proteomes" id="UP001189122"/>
    </source>
</evidence>